<sequence>MSIPKLFSWLPRPAFWWGLPLLLALGYAGWQLNQHKNAPTSLPPTALVERGALQELVTATGTLAPVNYVDVGAQISGQLIQLHVEVGDQVEAGQLLATIDARVQEANVAASRAQLRAQAAQLRDRQAQRQLAEYQWQRQQALFAEHAITEEALQQAEAQWVSAQAQVEQLQAQIEQNQSSLAADEANLEYARILAPISGTVVSISARQGQTLNANQQAPVILQLADLSRMRVETRVSEADISRLTPGMAAYFTTLGNPNQRWQGELLRIEPTPLIENNVVLYNAPFDVDNRRQQLLPRMTAQVFFIVAQTENSLLLPSAALERLGRGRYQVEVLLADGQRTTRAVTIGVNNRIQAEVLSGLEEGERVLLRTANSATRTASGPARSGGFPR</sequence>
<evidence type="ECO:0000259" key="7">
    <source>
        <dbReference type="Pfam" id="PF25944"/>
    </source>
</evidence>
<dbReference type="InterPro" id="IPR058626">
    <property type="entry name" value="MdtA-like_b-barrel"/>
</dbReference>
<evidence type="ECO:0000256" key="1">
    <source>
        <dbReference type="ARBA" id="ARBA00004236"/>
    </source>
</evidence>
<evidence type="ECO:0000256" key="5">
    <source>
        <dbReference type="SAM" id="Coils"/>
    </source>
</evidence>
<evidence type="ECO:0000259" key="8">
    <source>
        <dbReference type="Pfam" id="PF25967"/>
    </source>
</evidence>
<comment type="subcellular location">
    <subcellularLocation>
        <location evidence="1">Cell membrane</location>
    </subcellularLocation>
</comment>
<protein>
    <submittedName>
        <fullName evidence="9">Efflux RND transporter periplasmic adaptor subunit</fullName>
    </submittedName>
</protein>
<gene>
    <name evidence="9" type="ORF">V6U78_06435</name>
</gene>
<dbReference type="Gene3D" id="2.40.420.20">
    <property type="match status" value="1"/>
</dbReference>
<feature type="domain" description="Multidrug resistance protein MdtA-like beta-barrel" evidence="7">
    <location>
        <begin position="230"/>
        <end position="304"/>
    </location>
</feature>
<dbReference type="EMBL" id="JBANFI010000003">
    <property type="protein sequence ID" value="MFK7160671.1"/>
    <property type="molecule type" value="Genomic_DNA"/>
</dbReference>
<dbReference type="Gene3D" id="2.40.30.170">
    <property type="match status" value="1"/>
</dbReference>
<dbReference type="Gene3D" id="6.10.140.1990">
    <property type="match status" value="1"/>
</dbReference>
<dbReference type="InterPro" id="IPR058627">
    <property type="entry name" value="MdtA-like_C"/>
</dbReference>
<dbReference type="Pfam" id="PF25944">
    <property type="entry name" value="Beta-barrel_RND"/>
    <property type="match status" value="1"/>
</dbReference>
<evidence type="ECO:0000313" key="10">
    <source>
        <dbReference type="Proteomes" id="UP001621714"/>
    </source>
</evidence>
<dbReference type="InterPro" id="IPR030190">
    <property type="entry name" value="MacA_alpha-hairpin_sf"/>
</dbReference>
<dbReference type="InterPro" id="IPR006143">
    <property type="entry name" value="RND_pump_MFP"/>
</dbReference>
<evidence type="ECO:0000259" key="6">
    <source>
        <dbReference type="Pfam" id="PF25917"/>
    </source>
</evidence>
<evidence type="ECO:0000256" key="3">
    <source>
        <dbReference type="ARBA" id="ARBA00022448"/>
    </source>
</evidence>
<keyword evidence="3" id="KW-0813">Transport</keyword>
<evidence type="ECO:0000256" key="4">
    <source>
        <dbReference type="ARBA" id="ARBA00023054"/>
    </source>
</evidence>
<organism evidence="9 10">
    <name type="scientific">Marinospirillum alkalitolerans</name>
    <dbReference type="NCBI Taxonomy" id="3123374"/>
    <lineage>
        <taxon>Bacteria</taxon>
        <taxon>Pseudomonadati</taxon>
        <taxon>Pseudomonadota</taxon>
        <taxon>Gammaproteobacteria</taxon>
        <taxon>Oceanospirillales</taxon>
        <taxon>Oceanospirillaceae</taxon>
        <taxon>Marinospirillum</taxon>
    </lineage>
</organism>
<dbReference type="SUPFAM" id="SSF111369">
    <property type="entry name" value="HlyD-like secretion proteins"/>
    <property type="match status" value="1"/>
</dbReference>
<dbReference type="NCBIfam" id="TIGR01730">
    <property type="entry name" value="RND_mfp"/>
    <property type="match status" value="1"/>
</dbReference>
<comment type="similarity">
    <text evidence="2">Belongs to the membrane fusion protein (MFP) (TC 8.A.1) family.</text>
</comment>
<feature type="domain" description="Multidrug resistance protein MdtA-like C-terminal permuted SH3" evidence="8">
    <location>
        <begin position="312"/>
        <end position="368"/>
    </location>
</feature>
<dbReference type="RefSeq" id="WP_405338604.1">
    <property type="nucleotide sequence ID" value="NZ_JBANFI010000003.1"/>
</dbReference>
<evidence type="ECO:0000313" key="9">
    <source>
        <dbReference type="EMBL" id="MFK7160671.1"/>
    </source>
</evidence>
<name>A0ABW8PXG1_9GAMM</name>
<reference evidence="9 10" key="1">
    <citation type="submission" date="2024-02" db="EMBL/GenBank/DDBJ databases">
        <title>Marinospirillum sp. MEB 164 isolated from Lonar lake sediment.</title>
        <authorList>
            <person name="Joshi A."/>
            <person name="Thite S."/>
        </authorList>
    </citation>
    <scope>NUCLEOTIDE SEQUENCE [LARGE SCALE GENOMIC DNA]</scope>
    <source>
        <strain evidence="9 10">MEB164</strain>
    </source>
</reference>
<feature type="domain" description="Multidrug resistance protein MdtA-like barrel-sandwich hybrid" evidence="6">
    <location>
        <begin position="67"/>
        <end position="222"/>
    </location>
</feature>
<dbReference type="Pfam" id="PF25917">
    <property type="entry name" value="BSH_RND"/>
    <property type="match status" value="1"/>
</dbReference>
<dbReference type="PANTHER" id="PTHR30469">
    <property type="entry name" value="MULTIDRUG RESISTANCE PROTEIN MDTA"/>
    <property type="match status" value="1"/>
</dbReference>
<comment type="caution">
    <text evidence="9">The sequence shown here is derived from an EMBL/GenBank/DDBJ whole genome shotgun (WGS) entry which is preliminary data.</text>
</comment>
<dbReference type="InterPro" id="IPR058625">
    <property type="entry name" value="MdtA-like_BSH"/>
</dbReference>
<dbReference type="Pfam" id="PF25967">
    <property type="entry name" value="RND-MFP_C"/>
    <property type="match status" value="1"/>
</dbReference>
<accession>A0ABW8PXG1</accession>
<dbReference type="Gene3D" id="2.40.50.100">
    <property type="match status" value="1"/>
</dbReference>
<dbReference type="Proteomes" id="UP001621714">
    <property type="component" value="Unassembled WGS sequence"/>
</dbReference>
<keyword evidence="10" id="KW-1185">Reference proteome</keyword>
<keyword evidence="4 5" id="KW-0175">Coiled coil</keyword>
<dbReference type="PANTHER" id="PTHR30469:SF33">
    <property type="entry name" value="SLR1207 PROTEIN"/>
    <property type="match status" value="1"/>
</dbReference>
<feature type="coiled-coil region" evidence="5">
    <location>
        <begin position="153"/>
        <end position="187"/>
    </location>
</feature>
<evidence type="ECO:0000256" key="2">
    <source>
        <dbReference type="ARBA" id="ARBA00009477"/>
    </source>
</evidence>
<proteinExistence type="inferred from homology"/>